<dbReference type="Ensembl" id="ENSNNAT00000010924.1">
    <property type="protein sequence ID" value="ENSNNAP00000010439.1"/>
    <property type="gene ID" value="ENSNNAG00000006976.1"/>
</dbReference>
<evidence type="ECO:0000313" key="4">
    <source>
        <dbReference type="Ensembl" id="ENSNNAP00000010439.1"/>
    </source>
</evidence>
<dbReference type="GO" id="GO:0070593">
    <property type="term" value="P:dendrite self-avoidance"/>
    <property type="evidence" value="ECO:0007669"/>
    <property type="project" value="TreeGrafter"/>
</dbReference>
<organism evidence="4 5">
    <name type="scientific">Naja naja</name>
    <name type="common">Indian cobra</name>
    <dbReference type="NCBI Taxonomy" id="35670"/>
    <lineage>
        <taxon>Eukaryota</taxon>
        <taxon>Metazoa</taxon>
        <taxon>Chordata</taxon>
        <taxon>Craniata</taxon>
        <taxon>Vertebrata</taxon>
        <taxon>Euteleostomi</taxon>
        <taxon>Lepidosauria</taxon>
        <taxon>Squamata</taxon>
        <taxon>Bifurcata</taxon>
        <taxon>Unidentata</taxon>
        <taxon>Episquamata</taxon>
        <taxon>Toxicofera</taxon>
        <taxon>Serpentes</taxon>
        <taxon>Colubroidea</taxon>
        <taxon>Elapidae</taxon>
        <taxon>Elapinae</taxon>
        <taxon>Naja</taxon>
    </lineage>
</organism>
<evidence type="ECO:0000256" key="1">
    <source>
        <dbReference type="ARBA" id="ARBA00023319"/>
    </source>
</evidence>
<dbReference type="Pfam" id="PF07679">
    <property type="entry name" value="I-set"/>
    <property type="match status" value="1"/>
</dbReference>
<dbReference type="GO" id="GO:0098632">
    <property type="term" value="F:cell-cell adhesion mediator activity"/>
    <property type="evidence" value="ECO:0007669"/>
    <property type="project" value="TreeGrafter"/>
</dbReference>
<evidence type="ECO:0000259" key="3">
    <source>
        <dbReference type="PROSITE" id="PS50835"/>
    </source>
</evidence>
<evidence type="ECO:0000313" key="5">
    <source>
        <dbReference type="Proteomes" id="UP000694559"/>
    </source>
</evidence>
<reference evidence="4" key="2">
    <citation type="submission" date="2025-09" db="UniProtKB">
        <authorList>
            <consortium name="Ensembl"/>
        </authorList>
    </citation>
    <scope>IDENTIFICATION</scope>
</reference>
<dbReference type="GO" id="GO:0007156">
    <property type="term" value="P:homophilic cell adhesion via plasma membrane adhesion molecules"/>
    <property type="evidence" value="ECO:0007669"/>
    <property type="project" value="TreeGrafter"/>
</dbReference>
<dbReference type="SMART" id="SM00408">
    <property type="entry name" value="IGc2"/>
    <property type="match status" value="1"/>
</dbReference>
<dbReference type="PROSITE" id="PS50835">
    <property type="entry name" value="IG_LIKE"/>
    <property type="match status" value="1"/>
</dbReference>
<dbReference type="InterPro" id="IPR013783">
    <property type="entry name" value="Ig-like_fold"/>
</dbReference>
<dbReference type="InterPro" id="IPR007110">
    <property type="entry name" value="Ig-like_dom"/>
</dbReference>
<dbReference type="GO" id="GO:0030424">
    <property type="term" value="C:axon"/>
    <property type="evidence" value="ECO:0007669"/>
    <property type="project" value="TreeGrafter"/>
</dbReference>
<dbReference type="Gene3D" id="2.60.40.10">
    <property type="entry name" value="Immunoglobulins"/>
    <property type="match status" value="1"/>
</dbReference>
<feature type="signal peptide" evidence="2">
    <location>
        <begin position="1"/>
        <end position="17"/>
    </location>
</feature>
<keyword evidence="2" id="KW-0732">Signal</keyword>
<dbReference type="InterPro" id="IPR003598">
    <property type="entry name" value="Ig_sub2"/>
</dbReference>
<keyword evidence="5" id="KW-1185">Reference proteome</keyword>
<dbReference type="OMA" id="CCTTENI"/>
<dbReference type="GO" id="GO:0005886">
    <property type="term" value="C:plasma membrane"/>
    <property type="evidence" value="ECO:0007669"/>
    <property type="project" value="TreeGrafter"/>
</dbReference>
<reference evidence="4" key="1">
    <citation type="submission" date="2025-08" db="UniProtKB">
        <authorList>
            <consortium name="Ensembl"/>
        </authorList>
    </citation>
    <scope>IDENTIFICATION</scope>
</reference>
<dbReference type="InterPro" id="IPR003599">
    <property type="entry name" value="Ig_sub"/>
</dbReference>
<dbReference type="SMART" id="SM00409">
    <property type="entry name" value="IG"/>
    <property type="match status" value="1"/>
</dbReference>
<dbReference type="InterPro" id="IPR036179">
    <property type="entry name" value="Ig-like_dom_sf"/>
</dbReference>
<dbReference type="GeneTree" id="ENSGT00940000164559"/>
<dbReference type="PANTHER" id="PTHR10075">
    <property type="entry name" value="BASIGIN RELATED"/>
    <property type="match status" value="1"/>
</dbReference>
<name>A0A8C6X848_NAJNA</name>
<dbReference type="OrthoDB" id="428111at2759"/>
<keyword evidence="1" id="KW-0393">Immunoglobulin domain</keyword>
<dbReference type="FunFam" id="2.60.40.10:FF:002530">
    <property type="entry name" value="CBN-SAX-3 protein"/>
    <property type="match status" value="1"/>
</dbReference>
<evidence type="ECO:0000256" key="2">
    <source>
        <dbReference type="SAM" id="SignalP"/>
    </source>
</evidence>
<accession>A0A8C6X848</accession>
<protein>
    <recommendedName>
        <fullName evidence="3">Ig-like domain-containing protein</fullName>
    </recommendedName>
</protein>
<sequence>MFLFPFSFLLLGSRSRSVEFAPQILDHPSNLVVRKDQPATLNCRADGNPAPTIEWYRNGKYVKPSKEDATSQPTLLPDGSLFFLRLSQEKGKSDEGVYHCLARNHLGKAMSKNASLYLEGKALKNPGVFAIVVTFMKKPCSYQHFVPSLFL</sequence>
<feature type="domain" description="Ig-like" evidence="3">
    <location>
        <begin position="22"/>
        <end position="115"/>
    </location>
</feature>
<dbReference type="PANTHER" id="PTHR10075:SF37">
    <property type="entry name" value="ROUNDABOUT HOMOLOG 3"/>
    <property type="match status" value="1"/>
</dbReference>
<dbReference type="GO" id="GO:0007411">
    <property type="term" value="P:axon guidance"/>
    <property type="evidence" value="ECO:0007669"/>
    <property type="project" value="TreeGrafter"/>
</dbReference>
<proteinExistence type="predicted"/>
<dbReference type="Proteomes" id="UP000694559">
    <property type="component" value="Unplaced"/>
</dbReference>
<dbReference type="AlphaFoldDB" id="A0A8C6X848"/>
<feature type="chain" id="PRO_5034854094" description="Ig-like domain-containing protein" evidence="2">
    <location>
        <begin position="18"/>
        <end position="151"/>
    </location>
</feature>
<dbReference type="SUPFAM" id="SSF48726">
    <property type="entry name" value="Immunoglobulin"/>
    <property type="match status" value="1"/>
</dbReference>
<dbReference type="InterPro" id="IPR013098">
    <property type="entry name" value="Ig_I-set"/>
</dbReference>